<accession>A0ABM6XZV0</accession>
<sequence length="323" mass="36141">MKPLDTQATLHVRCGSDIRDGLKHAGFIGDFLEFSDPFCQGPVPDLPRDAFIETRAAFIAGAYDLPGEAALERLRREYDALGRLGQYDHVVLWFEHDSYDQLILAFLMDAIATIQPETNIDVISVNHAPPSEAIDRFIGLGQLSTDGLIWCWNTQRQPLNSDMLTFGSKVWKAVRKDTPNDLKTLAETGNAPLPHMPEAVKRHLAELPDPQTGLSLTQKLTLQIIKDQGALPIGKVFGHLMRSYDPLPYLGDLMFWSEIQWMMDCQDPLFRLSPADENTYWAERTITLTETGEETLAGKLNFLDNFTGTRWVGGIQITPSAVA</sequence>
<dbReference type="InterPro" id="IPR014973">
    <property type="entry name" value="DUF1835"/>
</dbReference>
<organism evidence="2 3">
    <name type="scientific">Thalassospira indica</name>
    <dbReference type="NCBI Taxonomy" id="1891279"/>
    <lineage>
        <taxon>Bacteria</taxon>
        <taxon>Pseudomonadati</taxon>
        <taxon>Pseudomonadota</taxon>
        <taxon>Alphaproteobacteria</taxon>
        <taxon>Rhodospirillales</taxon>
        <taxon>Thalassospiraceae</taxon>
        <taxon>Thalassospira</taxon>
    </lineage>
</organism>
<keyword evidence="3" id="KW-1185">Reference proteome</keyword>
<evidence type="ECO:0000313" key="3">
    <source>
        <dbReference type="Proteomes" id="UP000256971"/>
    </source>
</evidence>
<dbReference type="EMBL" id="CP031555">
    <property type="protein sequence ID" value="AXO14429.1"/>
    <property type="molecule type" value="Genomic_DNA"/>
</dbReference>
<evidence type="ECO:0000259" key="1">
    <source>
        <dbReference type="Pfam" id="PF08874"/>
    </source>
</evidence>
<evidence type="ECO:0000313" key="2">
    <source>
        <dbReference type="EMBL" id="AXO14429.1"/>
    </source>
</evidence>
<dbReference type="Proteomes" id="UP000256971">
    <property type="component" value="Chromosome"/>
</dbReference>
<dbReference type="RefSeq" id="WP_064790056.1">
    <property type="nucleotide sequence ID" value="NZ_CP031555.1"/>
</dbReference>
<proteinExistence type="predicted"/>
<reference evidence="2 3" key="1">
    <citation type="submission" date="2018-08" db="EMBL/GenBank/DDBJ databases">
        <title>Complete genome sequence of type strain Thalassospira indica MCCC 1A01103T, isolated from isolated from deep seawater of the Indian Ocean.</title>
        <authorList>
            <person name="Liu Y."/>
        </authorList>
    </citation>
    <scope>NUCLEOTIDE SEQUENCE [LARGE SCALE GENOMIC DNA]</scope>
    <source>
        <strain evidence="2 3">PB8BT</strain>
    </source>
</reference>
<feature type="domain" description="DUF1835" evidence="1">
    <location>
        <begin position="10"/>
        <end position="115"/>
    </location>
</feature>
<protein>
    <submittedName>
        <fullName evidence="2">DUF1835 domain-containing protein</fullName>
    </submittedName>
</protein>
<dbReference type="Pfam" id="PF08874">
    <property type="entry name" value="DUF1835"/>
    <property type="match status" value="1"/>
</dbReference>
<name>A0ABM6XZV0_9PROT</name>
<gene>
    <name evidence="2" type="ORF">DY252_09500</name>
</gene>